<name>A0ABT9U8Z7_PAEHA</name>
<accession>A0ABT9U8Z7</accession>
<sequence length="77" mass="9184">MLSDNARKVLLVIWNDKRNAPFRMDPRYLTSIRLRSQRTEAGIKVAVNELVKMGYLLWDKKENSFRVLYSREDEKPI</sequence>
<proteinExistence type="predicted"/>
<protein>
    <submittedName>
        <fullName evidence="1">Uncharacterized protein</fullName>
    </submittedName>
</protein>
<gene>
    <name evidence="1" type="ORF">J2T15_005597</name>
</gene>
<reference evidence="1 2" key="1">
    <citation type="submission" date="2023-07" db="EMBL/GenBank/DDBJ databases">
        <title>Sorghum-associated microbial communities from plants grown in Nebraska, USA.</title>
        <authorList>
            <person name="Schachtman D."/>
        </authorList>
    </citation>
    <scope>NUCLEOTIDE SEQUENCE [LARGE SCALE GENOMIC DNA]</scope>
    <source>
        <strain evidence="1 2">CC482</strain>
    </source>
</reference>
<organism evidence="1 2">
    <name type="scientific">Paenibacillus harenae</name>
    <dbReference type="NCBI Taxonomy" id="306543"/>
    <lineage>
        <taxon>Bacteria</taxon>
        <taxon>Bacillati</taxon>
        <taxon>Bacillota</taxon>
        <taxon>Bacilli</taxon>
        <taxon>Bacillales</taxon>
        <taxon>Paenibacillaceae</taxon>
        <taxon>Paenibacillus</taxon>
    </lineage>
</organism>
<evidence type="ECO:0000313" key="1">
    <source>
        <dbReference type="EMBL" id="MDQ0116121.1"/>
    </source>
</evidence>
<dbReference type="EMBL" id="JAUSSU010000016">
    <property type="protein sequence ID" value="MDQ0116121.1"/>
    <property type="molecule type" value="Genomic_DNA"/>
</dbReference>
<keyword evidence="2" id="KW-1185">Reference proteome</keyword>
<comment type="caution">
    <text evidence="1">The sequence shown here is derived from an EMBL/GenBank/DDBJ whole genome shotgun (WGS) entry which is preliminary data.</text>
</comment>
<evidence type="ECO:0000313" key="2">
    <source>
        <dbReference type="Proteomes" id="UP001229346"/>
    </source>
</evidence>
<dbReference type="Proteomes" id="UP001229346">
    <property type="component" value="Unassembled WGS sequence"/>
</dbReference>